<evidence type="ECO:0000313" key="2">
    <source>
        <dbReference type="EMBL" id="GFS89291.1"/>
    </source>
</evidence>
<organism evidence="2 3">
    <name type="scientific">Nephila pilipes</name>
    <name type="common">Giant wood spider</name>
    <name type="synonym">Nephila maculata</name>
    <dbReference type="NCBI Taxonomy" id="299642"/>
    <lineage>
        <taxon>Eukaryota</taxon>
        <taxon>Metazoa</taxon>
        <taxon>Ecdysozoa</taxon>
        <taxon>Arthropoda</taxon>
        <taxon>Chelicerata</taxon>
        <taxon>Arachnida</taxon>
        <taxon>Araneae</taxon>
        <taxon>Araneomorphae</taxon>
        <taxon>Entelegynae</taxon>
        <taxon>Araneoidea</taxon>
        <taxon>Nephilidae</taxon>
        <taxon>Nephila</taxon>
    </lineage>
</organism>
<protein>
    <submittedName>
        <fullName evidence="2">Uncharacterized protein</fullName>
    </submittedName>
</protein>
<dbReference type="EMBL" id="BMAW01099299">
    <property type="protein sequence ID" value="GFS89291.1"/>
    <property type="molecule type" value="Genomic_DNA"/>
</dbReference>
<dbReference type="Proteomes" id="UP000887013">
    <property type="component" value="Unassembled WGS sequence"/>
</dbReference>
<dbReference type="AlphaFoldDB" id="A0A8X6T917"/>
<name>A0A8X6T917_NEPPI</name>
<keyword evidence="3" id="KW-1185">Reference proteome</keyword>
<feature type="region of interest" description="Disordered" evidence="1">
    <location>
        <begin position="1"/>
        <end position="26"/>
    </location>
</feature>
<evidence type="ECO:0000313" key="3">
    <source>
        <dbReference type="Proteomes" id="UP000887013"/>
    </source>
</evidence>
<feature type="compositionally biased region" description="Polar residues" evidence="1">
    <location>
        <begin position="48"/>
        <end position="58"/>
    </location>
</feature>
<evidence type="ECO:0000256" key="1">
    <source>
        <dbReference type="SAM" id="MobiDB-lite"/>
    </source>
</evidence>
<accession>A0A8X6T917</accession>
<gene>
    <name evidence="2" type="ORF">NPIL_98381</name>
</gene>
<feature type="compositionally biased region" description="Basic and acidic residues" evidence="1">
    <location>
        <begin position="1"/>
        <end position="11"/>
    </location>
</feature>
<comment type="caution">
    <text evidence="2">The sequence shown here is derived from an EMBL/GenBank/DDBJ whole genome shotgun (WGS) entry which is preliminary data.</text>
</comment>
<feature type="region of interest" description="Disordered" evidence="1">
    <location>
        <begin position="45"/>
        <end position="102"/>
    </location>
</feature>
<sequence>MKSTATRDQKPPKFGSAGALRERRASQARKVLESLLPNTRSRAAEVFESQSAPRTTSIAAPKRFTKSTPNVNEAFIGTDINGNPSPTDDPIEHRGSSDYPSSHLPQHALSCATHRSVTLTCTASTGFIAAFKRTTSLPRNQNEALHHPVGSTTRNKGGVNPVVQLVLASLDAEKSAIVQQAFIKVIYVNSLLLMLREIGKVSRVELQILYMEYFPDLNNFLKKSFAFETPKISCNSKELEWRGHNESSGPICSPIIW</sequence>
<reference evidence="2" key="1">
    <citation type="submission" date="2020-08" db="EMBL/GenBank/DDBJ databases">
        <title>Multicomponent nature underlies the extraordinary mechanical properties of spider dragline silk.</title>
        <authorList>
            <person name="Kono N."/>
            <person name="Nakamura H."/>
            <person name="Mori M."/>
            <person name="Yoshida Y."/>
            <person name="Ohtoshi R."/>
            <person name="Malay A.D."/>
            <person name="Moran D.A.P."/>
            <person name="Tomita M."/>
            <person name="Numata K."/>
            <person name="Arakawa K."/>
        </authorList>
    </citation>
    <scope>NUCLEOTIDE SEQUENCE</scope>
</reference>
<proteinExistence type="predicted"/>